<gene>
    <name evidence="1" type="ORF">GCM10022287_09300</name>
</gene>
<organism evidence="1 2">
    <name type="scientific">Gryllotalpicola koreensis</name>
    <dbReference type="NCBI Taxonomy" id="993086"/>
    <lineage>
        <taxon>Bacteria</taxon>
        <taxon>Bacillati</taxon>
        <taxon>Actinomycetota</taxon>
        <taxon>Actinomycetes</taxon>
        <taxon>Micrococcales</taxon>
        <taxon>Microbacteriaceae</taxon>
        <taxon>Gryllotalpicola</taxon>
    </lineage>
</organism>
<evidence type="ECO:0000313" key="2">
    <source>
        <dbReference type="Proteomes" id="UP001501079"/>
    </source>
</evidence>
<comment type="caution">
    <text evidence="1">The sequence shown here is derived from an EMBL/GenBank/DDBJ whole genome shotgun (WGS) entry which is preliminary data.</text>
</comment>
<evidence type="ECO:0000313" key="1">
    <source>
        <dbReference type="EMBL" id="GAA4170807.1"/>
    </source>
</evidence>
<proteinExistence type="predicted"/>
<reference evidence="2" key="1">
    <citation type="journal article" date="2019" name="Int. J. Syst. Evol. Microbiol.">
        <title>The Global Catalogue of Microorganisms (GCM) 10K type strain sequencing project: providing services to taxonomists for standard genome sequencing and annotation.</title>
        <authorList>
            <consortium name="The Broad Institute Genomics Platform"/>
            <consortium name="The Broad Institute Genome Sequencing Center for Infectious Disease"/>
            <person name="Wu L."/>
            <person name="Ma J."/>
        </authorList>
    </citation>
    <scope>NUCLEOTIDE SEQUENCE [LARGE SCALE GENOMIC DNA]</scope>
    <source>
        <strain evidence="2">JCM 17591</strain>
    </source>
</reference>
<dbReference type="EMBL" id="BAABBW010000001">
    <property type="protein sequence ID" value="GAA4170807.1"/>
    <property type="molecule type" value="Genomic_DNA"/>
</dbReference>
<dbReference type="CDD" id="cd14814">
    <property type="entry name" value="Peptidase_M15"/>
    <property type="match status" value="1"/>
</dbReference>
<sequence>MNATSIVIAGKTYGNGYVPTAVLEPVRNAPANHYLVEYAATQFDAWSDYLYAETGKRLAATADIYQVSSCYRDHANQLWAAANAHTHGLGTAATPGYSNHGLALAVDINAPFYEDADLWKALTESAALFGFDNAEGAAVNELWHWVCVRELATLPHPTTTASQNREDDLMKYYRHGLAIWAMGPGYAHLCTAEEWAQLQTAGATITYDFGNGPASQRAFDVVKAAHTQPSK</sequence>
<protein>
    <recommendedName>
        <fullName evidence="3">Peptidase M15B domain-containing protein</fullName>
    </recommendedName>
</protein>
<dbReference type="Proteomes" id="UP001501079">
    <property type="component" value="Unassembled WGS sequence"/>
</dbReference>
<dbReference type="SUPFAM" id="SSF55166">
    <property type="entry name" value="Hedgehog/DD-peptidase"/>
    <property type="match status" value="1"/>
</dbReference>
<dbReference type="RefSeq" id="WP_344752107.1">
    <property type="nucleotide sequence ID" value="NZ_BAABBW010000001.1"/>
</dbReference>
<dbReference type="InterPro" id="IPR009045">
    <property type="entry name" value="Zn_M74/Hedgehog-like"/>
</dbReference>
<evidence type="ECO:0008006" key="3">
    <source>
        <dbReference type="Google" id="ProtNLM"/>
    </source>
</evidence>
<dbReference type="Gene3D" id="3.30.1380.10">
    <property type="match status" value="1"/>
</dbReference>
<name>A0ABP7ZUK0_9MICO</name>
<accession>A0ABP7ZUK0</accession>
<keyword evidence="2" id="KW-1185">Reference proteome</keyword>